<organism evidence="2">
    <name type="scientific">Kwoniella dejecticola CBS 10117</name>
    <dbReference type="NCBI Taxonomy" id="1296121"/>
    <lineage>
        <taxon>Eukaryota</taxon>
        <taxon>Fungi</taxon>
        <taxon>Dikarya</taxon>
        <taxon>Basidiomycota</taxon>
        <taxon>Agaricomycotina</taxon>
        <taxon>Tremellomycetes</taxon>
        <taxon>Tremellales</taxon>
        <taxon>Cryptococcaceae</taxon>
        <taxon>Kwoniella</taxon>
    </lineage>
</organism>
<dbReference type="AlphaFoldDB" id="A0A1A6ABZ7"/>
<dbReference type="EMBL" id="CP144531">
    <property type="protein sequence ID" value="WWC59520.1"/>
    <property type="molecule type" value="Genomic_DNA"/>
</dbReference>
<name>A0A1A6ABZ7_9TREE</name>
<dbReference type="VEuPathDB" id="FungiDB:I303_01783"/>
<accession>A0A1A6ABZ7</accession>
<dbReference type="GeneID" id="28965482"/>
<sequence>MSDKPIFSFGGVQPKLPLSQPESNKSPTVTATRLGKAQNGESTKSIVGALDYKNIPKSLKAAWTRMTPTEGSQTNRANRETESAHDTASSFSNNTEHRPGIITQLLHQCANADVIESASFKGTSPSTHDDTDAEGRTTPVAPLTSLPKLSSPHPHVGSRSDSPSSSGRSSVSTLVTSIPEDAKDGVSTPSLIRSRSSSSLENTTPELVTPPTIPDELPGMPTHDENDENVERPPLPIYDEKEDMPALLACLTVGLSKTEDDLALYQAIVESYADFDDLVVLVDSDRNQRGVRLKVVDGVRKWEAWREV</sequence>
<feature type="region of interest" description="Disordered" evidence="1">
    <location>
        <begin position="119"/>
        <end position="233"/>
    </location>
</feature>
<dbReference type="EMBL" id="KI894028">
    <property type="protein sequence ID" value="OBR87575.1"/>
    <property type="molecule type" value="Genomic_DNA"/>
</dbReference>
<reference evidence="3" key="2">
    <citation type="submission" date="2013-07" db="EMBL/GenBank/DDBJ databases">
        <authorList>
            <consortium name="The Broad Institute Genome Sequencing Platform"/>
            <person name="Cuomo C."/>
            <person name="Litvintseva A."/>
            <person name="Chen Y."/>
            <person name="Heitman J."/>
            <person name="Sun S."/>
            <person name="Springer D."/>
            <person name="Dromer F."/>
            <person name="Young S.K."/>
            <person name="Zeng Q."/>
            <person name="Gargeya S."/>
            <person name="Fitzgerald M."/>
            <person name="Abouelleil A."/>
            <person name="Alvarado L."/>
            <person name="Berlin A.M."/>
            <person name="Chapman S.B."/>
            <person name="Dewar J."/>
            <person name="Goldberg J."/>
            <person name="Griggs A."/>
            <person name="Gujja S."/>
            <person name="Hansen M."/>
            <person name="Howarth C."/>
            <person name="Imamovic A."/>
            <person name="Larimer J."/>
            <person name="McCowan C."/>
            <person name="Murphy C."/>
            <person name="Pearson M."/>
            <person name="Priest M."/>
            <person name="Roberts A."/>
            <person name="Saif S."/>
            <person name="Shea T."/>
            <person name="Sykes S."/>
            <person name="Wortman J."/>
            <person name="Nusbaum C."/>
            <person name="Birren B."/>
        </authorList>
    </citation>
    <scope>NUCLEOTIDE SEQUENCE</scope>
    <source>
        <strain evidence="3">CBS 10117</strain>
    </source>
</reference>
<feature type="compositionally biased region" description="Polar residues" evidence="1">
    <location>
        <begin position="20"/>
        <end position="31"/>
    </location>
</feature>
<protein>
    <submittedName>
        <fullName evidence="2">Uncharacterized protein</fullName>
    </submittedName>
</protein>
<reference evidence="2" key="1">
    <citation type="submission" date="2013-07" db="EMBL/GenBank/DDBJ databases">
        <title>The Genome Sequence of Cryptococcus dejecticola CBS10117.</title>
        <authorList>
            <consortium name="The Broad Institute Genome Sequencing Platform"/>
            <person name="Cuomo C."/>
            <person name="Litvintseva A."/>
            <person name="Chen Y."/>
            <person name="Heitman J."/>
            <person name="Sun S."/>
            <person name="Springer D."/>
            <person name="Dromer F."/>
            <person name="Young S.K."/>
            <person name="Zeng Q."/>
            <person name="Gargeya S."/>
            <person name="Fitzgerald M."/>
            <person name="Abouelleil A."/>
            <person name="Alvarado L."/>
            <person name="Berlin A.M."/>
            <person name="Chapman S.B."/>
            <person name="Dewar J."/>
            <person name="Goldberg J."/>
            <person name="Griggs A."/>
            <person name="Gujja S."/>
            <person name="Hansen M."/>
            <person name="Howarth C."/>
            <person name="Imamovic A."/>
            <person name="Larimer J."/>
            <person name="McCowan C."/>
            <person name="Murphy C."/>
            <person name="Pearson M."/>
            <person name="Priest M."/>
            <person name="Roberts A."/>
            <person name="Saif S."/>
            <person name="Shea T."/>
            <person name="Sykes S."/>
            <person name="Wortman J."/>
            <person name="Nusbaum C."/>
            <person name="Birren B."/>
        </authorList>
    </citation>
    <scope>NUCLEOTIDE SEQUENCE [LARGE SCALE GENOMIC DNA]</scope>
    <source>
        <strain evidence="2">CBS 10117</strain>
    </source>
</reference>
<evidence type="ECO:0000313" key="4">
    <source>
        <dbReference type="Proteomes" id="UP000078595"/>
    </source>
</evidence>
<dbReference type="Proteomes" id="UP000078595">
    <property type="component" value="Chromosome 2"/>
</dbReference>
<keyword evidence="4" id="KW-1185">Reference proteome</keyword>
<feature type="compositionally biased region" description="Low complexity" evidence="1">
    <location>
        <begin position="190"/>
        <end position="200"/>
    </location>
</feature>
<reference evidence="3" key="3">
    <citation type="submission" date="2024-02" db="EMBL/GenBank/DDBJ databases">
        <title>Comparative genomics of Cryptococcus and Kwoniella reveals pathogenesis evolution and contrasting modes of karyotype evolution via chromosome fusion or intercentromeric recombination.</title>
        <authorList>
            <person name="Coelho M.A."/>
            <person name="David-Palma M."/>
            <person name="Shea T."/>
            <person name="Bowers K."/>
            <person name="McGinley-Smith S."/>
            <person name="Mohammad A.W."/>
            <person name="Gnirke A."/>
            <person name="Yurkov A.M."/>
            <person name="Nowrousian M."/>
            <person name="Sun S."/>
            <person name="Cuomo C.A."/>
            <person name="Heitman J."/>
        </authorList>
    </citation>
    <scope>NUCLEOTIDE SEQUENCE</scope>
    <source>
        <strain evidence="3">CBS 10117</strain>
    </source>
</reference>
<feature type="region of interest" description="Disordered" evidence="1">
    <location>
        <begin position="65"/>
        <end position="96"/>
    </location>
</feature>
<feature type="region of interest" description="Disordered" evidence="1">
    <location>
        <begin position="1"/>
        <end position="42"/>
    </location>
</feature>
<proteinExistence type="predicted"/>
<gene>
    <name evidence="2" type="ORF">I303_01783</name>
    <name evidence="3" type="ORF">I303_102076</name>
</gene>
<evidence type="ECO:0000256" key="1">
    <source>
        <dbReference type="SAM" id="MobiDB-lite"/>
    </source>
</evidence>
<feature type="compositionally biased region" description="Low complexity" evidence="1">
    <location>
        <begin position="157"/>
        <end position="177"/>
    </location>
</feature>
<evidence type="ECO:0000313" key="3">
    <source>
        <dbReference type="EMBL" id="WWC59520.1"/>
    </source>
</evidence>
<feature type="compositionally biased region" description="Polar residues" evidence="1">
    <location>
        <begin position="66"/>
        <end position="76"/>
    </location>
</feature>
<evidence type="ECO:0000313" key="2">
    <source>
        <dbReference type="EMBL" id="OBR87575.1"/>
    </source>
</evidence>
<dbReference type="RefSeq" id="XP_018265417.1">
    <property type="nucleotide sequence ID" value="XM_018405136.1"/>
</dbReference>
<dbReference type="KEGG" id="kdj:28965482"/>